<dbReference type="GO" id="GO:0003677">
    <property type="term" value="F:DNA binding"/>
    <property type="evidence" value="ECO:0007669"/>
    <property type="project" value="UniProtKB-KW"/>
</dbReference>
<dbReference type="PANTHER" id="PTHR33400:SF9">
    <property type="entry name" value="C3H1-TYPE DOMAIN-CONTAINING PROTEIN"/>
    <property type="match status" value="1"/>
</dbReference>
<evidence type="ECO:0000313" key="5">
    <source>
        <dbReference type="EMBL" id="KAK7406800.1"/>
    </source>
</evidence>
<dbReference type="InterPro" id="IPR000571">
    <property type="entry name" value="Znf_CCCH"/>
</dbReference>
<evidence type="ECO:0000256" key="2">
    <source>
        <dbReference type="PROSITE-ProRule" id="PRU00723"/>
    </source>
</evidence>
<organism evidence="5 6">
    <name type="scientific">Psophocarpus tetragonolobus</name>
    <name type="common">Winged bean</name>
    <name type="synonym">Dolichos tetragonolobus</name>
    <dbReference type="NCBI Taxonomy" id="3891"/>
    <lineage>
        <taxon>Eukaryota</taxon>
        <taxon>Viridiplantae</taxon>
        <taxon>Streptophyta</taxon>
        <taxon>Embryophyta</taxon>
        <taxon>Tracheophyta</taxon>
        <taxon>Spermatophyta</taxon>
        <taxon>Magnoliopsida</taxon>
        <taxon>eudicotyledons</taxon>
        <taxon>Gunneridae</taxon>
        <taxon>Pentapetalae</taxon>
        <taxon>rosids</taxon>
        <taxon>fabids</taxon>
        <taxon>Fabales</taxon>
        <taxon>Fabaceae</taxon>
        <taxon>Papilionoideae</taxon>
        <taxon>50 kb inversion clade</taxon>
        <taxon>NPAAA clade</taxon>
        <taxon>indigoferoid/millettioid clade</taxon>
        <taxon>Phaseoleae</taxon>
        <taxon>Psophocarpus</taxon>
    </lineage>
</organism>
<sequence length="443" mass="48901">MEVLGLGPRASGNFSYHLISFVFSFPCADAHPRQSNVNELQLPLTAYALLLVLLGFSPSLSLSAPITQILSLSISYPSQIHYEPSKENQQGLLGPSSQSLSAKKSCKVKLFLSEDSPSEVSKKHQYHLQANTFLAWLSSTTNDEDDDLLPPGFEHNRFQNRSKAESSHTFETKWEYPPSVALSSNWCVAVGDESKEKYAEKQREKHVLEAIYPRNSDIPASPYACVDVETESYDDSLTPLIPLEEEVALESGGQASSTLVTSEEAGIVSAFATIIAAILKGTEEEENKINADFLLQIAKDPITVAKIVEKYKAAMTTASSRTPETAPASGKVATTHDSVTRPPSPQPGVKRGASPETERSSFSRSDADSKSFVVKDINYYKSLITAHGSLRNRNHHRDFKRSRSDADQDKLKIQKPCKYFKTSRGCRTGSNCPYLHDSSVWRM</sequence>
<comment type="caution">
    <text evidence="5">The sequence shown here is derived from an EMBL/GenBank/DDBJ whole genome shotgun (WGS) entry which is preliminary data.</text>
</comment>
<keyword evidence="1" id="KW-0238">DNA-binding</keyword>
<feature type="compositionally biased region" description="Basic and acidic residues" evidence="3">
    <location>
        <begin position="356"/>
        <end position="365"/>
    </location>
</feature>
<reference evidence="5 6" key="1">
    <citation type="submission" date="2024-01" db="EMBL/GenBank/DDBJ databases">
        <title>The genomes of 5 underutilized Papilionoideae crops provide insights into root nodulation and disease resistanc.</title>
        <authorList>
            <person name="Jiang F."/>
        </authorList>
    </citation>
    <scope>NUCLEOTIDE SEQUENCE [LARGE SCALE GENOMIC DNA]</scope>
    <source>
        <strain evidence="5">DUOXIRENSHENG_FW03</strain>
        <tissue evidence="5">Leaves</tissue>
    </source>
</reference>
<dbReference type="GO" id="GO:0008270">
    <property type="term" value="F:zinc ion binding"/>
    <property type="evidence" value="ECO:0007669"/>
    <property type="project" value="UniProtKB-KW"/>
</dbReference>
<dbReference type="EMBL" id="JAYMYS010000002">
    <property type="protein sequence ID" value="KAK7406800.1"/>
    <property type="molecule type" value="Genomic_DNA"/>
</dbReference>
<evidence type="ECO:0000256" key="1">
    <source>
        <dbReference type="ARBA" id="ARBA00023125"/>
    </source>
</evidence>
<proteinExistence type="predicted"/>
<name>A0AAN9SW32_PSOTE</name>
<keyword evidence="2" id="KW-0479">Metal-binding</keyword>
<feature type="region of interest" description="Disordered" evidence="3">
    <location>
        <begin position="315"/>
        <end position="365"/>
    </location>
</feature>
<accession>A0AAN9SW32</accession>
<keyword evidence="6" id="KW-1185">Reference proteome</keyword>
<evidence type="ECO:0000256" key="3">
    <source>
        <dbReference type="SAM" id="MobiDB-lite"/>
    </source>
</evidence>
<dbReference type="PROSITE" id="PS50103">
    <property type="entry name" value="ZF_C3H1"/>
    <property type="match status" value="1"/>
</dbReference>
<gene>
    <name evidence="5" type="ORF">VNO78_08433</name>
</gene>
<dbReference type="AlphaFoldDB" id="A0AAN9SW32"/>
<feature type="zinc finger region" description="C3H1-type" evidence="2">
    <location>
        <begin position="411"/>
        <end position="439"/>
    </location>
</feature>
<evidence type="ECO:0000259" key="4">
    <source>
        <dbReference type="PROSITE" id="PS50103"/>
    </source>
</evidence>
<keyword evidence="2" id="KW-0862">Zinc</keyword>
<evidence type="ECO:0000313" key="6">
    <source>
        <dbReference type="Proteomes" id="UP001386955"/>
    </source>
</evidence>
<dbReference type="PANTHER" id="PTHR33400">
    <property type="entry name" value="ZINC FINGER CCCH DOMAIN-CONTAINING PROTEIN 6-RELATED"/>
    <property type="match status" value="1"/>
</dbReference>
<dbReference type="Proteomes" id="UP001386955">
    <property type="component" value="Unassembled WGS sequence"/>
</dbReference>
<feature type="domain" description="C3H1-type" evidence="4">
    <location>
        <begin position="411"/>
        <end position="439"/>
    </location>
</feature>
<keyword evidence="2" id="KW-0863">Zinc-finger</keyword>
<protein>
    <recommendedName>
        <fullName evidence="4">C3H1-type domain-containing protein</fullName>
    </recommendedName>
</protein>